<dbReference type="InterPro" id="IPR058922">
    <property type="entry name" value="WHD_DRP"/>
</dbReference>
<dbReference type="SUPFAM" id="SSF52540">
    <property type="entry name" value="P-loop containing nucleoside triphosphate hydrolases"/>
    <property type="match status" value="1"/>
</dbReference>
<evidence type="ECO:0000259" key="8">
    <source>
        <dbReference type="Pfam" id="PF23559"/>
    </source>
</evidence>
<dbReference type="Gene3D" id="3.40.50.300">
    <property type="entry name" value="P-loop containing nucleotide triphosphate hydrolases"/>
    <property type="match status" value="1"/>
</dbReference>
<keyword evidence="3" id="KW-0547">Nucleotide-binding</keyword>
<dbReference type="PRINTS" id="PR00364">
    <property type="entry name" value="DISEASERSIST"/>
</dbReference>
<keyword evidence="4" id="KW-0611">Plant defense</keyword>
<evidence type="ECO:0000256" key="2">
    <source>
        <dbReference type="ARBA" id="ARBA00022737"/>
    </source>
</evidence>
<reference evidence="10 11" key="1">
    <citation type="submission" date="2017-09" db="EMBL/GenBank/DDBJ databases">
        <title>WGS assembly of Aquilegia coerulea Goldsmith.</title>
        <authorList>
            <person name="Hodges S."/>
            <person name="Kramer E."/>
            <person name="Nordborg M."/>
            <person name="Tomkins J."/>
            <person name="Borevitz J."/>
            <person name="Derieg N."/>
            <person name="Yan J."/>
            <person name="Mihaltcheva S."/>
            <person name="Hayes R.D."/>
            <person name="Rokhsar D."/>
        </authorList>
    </citation>
    <scope>NUCLEOTIDE SEQUENCE [LARGE SCALE GENOMIC DNA]</scope>
    <source>
        <strain evidence="11">cv. Goldsmith</strain>
    </source>
</reference>
<sequence length="1002" mass="114200">KLGSIILDGLEQEVRLVTGVKKEIKSLTNTLIIIKGVLEDAEAKQVKNEAVKVWLEEFKDISYDAEDILDEWCTRSLIPDRQQPNLNASIIKQVRSYLFNLFSCFKPIVIRHGIGMNIKELNERLVDIIEKKQSFNLNKIRSNAIRRIPSIAVPDVPQFYGRVKDKNILINKLLSESSAPSLHVPVISIVGTGGFGKTTLAQLILKEEKVIASFEKIIWVCVSDPFLVENVAKEIIQQVKGNVPDTFGWQALHNNLSECVQGRRFILVLDDVWSFPSKEWLQLKNALDCGAATSRIIVTSRSVRVAKMINSSYTHSLEQLSDDDCWSLFKCIAFSEREDYLGTFEDIGKKISKKCKGVPLAVRVIASTMCLKTTKQEWREVLASNIWDVEEEGEGFLPSILLSYYALPSYLKQCLMYFAVFPKDAIILKQEMIRLWMAQGYLGSNGSEDLEMIGKDYFDNLAMLSFLQDFEKDDKGNITSCKMHDLMHDFVQFLTKTETIILEKEEVISSIKVRHLCARDLNWSSIYEQKNLRTLRQFQDLHNDTLALESLHQLKCLRVLSLRGYQFEELPSEVERLMLLRYLDLSYNYSLKELPESVCNLVNLQTLILKECISLISLPEGIGKLSNLRHLELDGCEFNNPGKLSYFPSGIGRLSCLRTLDVFIVGNLDAQEKNKEKGCTIRELKLLNHLQGHLKIAGLRQVGNVGEAAQAELKKKEKLKSLKMDFGLKGEEEKEDDDDNQMRMEILEGLQPHINLENLEIKDYGGIRLPDWILSLSNLTHLSLSRLPGCLELPALGKLPSLEFLQLNELKSVKRLGCEFYGLDDETLGNHNQEQQQVVVIFPKLKELRLVNMQGLEEWDLPFQNCIDFLPNLCELTIRDSQRLRVLPALGNLKNLILCGDVGVLNSSLLPFLRDDDYPNLNYFGIYGSSQLSLPEGFNLLTSIQQLEFFNCKFLDFGPDDLKHLTMLEQLNINRCPILAKRFRRGGEISSSCSHSYKINIL</sequence>
<evidence type="ECO:0000259" key="6">
    <source>
        <dbReference type="Pfam" id="PF00931"/>
    </source>
</evidence>
<keyword evidence="11" id="KW-1185">Reference proteome</keyword>
<dbReference type="GO" id="GO:0051707">
    <property type="term" value="P:response to other organism"/>
    <property type="evidence" value="ECO:0007669"/>
    <property type="project" value="UniProtKB-ARBA"/>
</dbReference>
<dbReference type="Proteomes" id="UP000230069">
    <property type="component" value="Unassembled WGS sequence"/>
</dbReference>
<feature type="non-terminal residue" evidence="10">
    <location>
        <position position="1002"/>
    </location>
</feature>
<dbReference type="InterPro" id="IPR027417">
    <property type="entry name" value="P-loop_NTPase"/>
</dbReference>
<dbReference type="InterPro" id="IPR038005">
    <property type="entry name" value="RX-like_CC"/>
</dbReference>
<keyword evidence="1" id="KW-0433">Leucine-rich repeat</keyword>
<dbReference type="PANTHER" id="PTHR36766">
    <property type="entry name" value="PLANT BROAD-SPECTRUM MILDEW RESISTANCE PROTEIN RPW8"/>
    <property type="match status" value="1"/>
</dbReference>
<accession>A0A2G5CZC7</accession>
<feature type="domain" description="Disease resistance N-terminal" evidence="7">
    <location>
        <begin position="9"/>
        <end position="80"/>
    </location>
</feature>
<dbReference type="Pfam" id="PF18052">
    <property type="entry name" value="Rx_N"/>
    <property type="match status" value="1"/>
</dbReference>
<dbReference type="Pfam" id="PF23559">
    <property type="entry name" value="WHD_DRP"/>
    <property type="match status" value="1"/>
</dbReference>
<evidence type="ECO:0000256" key="5">
    <source>
        <dbReference type="ARBA" id="ARBA00022840"/>
    </source>
</evidence>
<dbReference type="Pfam" id="PF00931">
    <property type="entry name" value="NB-ARC"/>
    <property type="match status" value="1"/>
</dbReference>
<evidence type="ECO:0000259" key="7">
    <source>
        <dbReference type="Pfam" id="PF18052"/>
    </source>
</evidence>
<dbReference type="InterPro" id="IPR036388">
    <property type="entry name" value="WH-like_DNA-bd_sf"/>
</dbReference>
<dbReference type="InterPro" id="IPR041118">
    <property type="entry name" value="Rx_N"/>
</dbReference>
<dbReference type="Gene3D" id="1.20.5.4130">
    <property type="match status" value="1"/>
</dbReference>
<feature type="non-terminal residue" evidence="10">
    <location>
        <position position="1"/>
    </location>
</feature>
<dbReference type="Gene3D" id="1.10.8.430">
    <property type="entry name" value="Helical domain of apoptotic protease-activating factors"/>
    <property type="match status" value="1"/>
</dbReference>
<evidence type="ECO:0000256" key="4">
    <source>
        <dbReference type="ARBA" id="ARBA00022821"/>
    </source>
</evidence>
<dbReference type="InterPro" id="IPR002182">
    <property type="entry name" value="NB-ARC"/>
</dbReference>
<organism evidence="10 11">
    <name type="scientific">Aquilegia coerulea</name>
    <name type="common">Rocky mountain columbine</name>
    <dbReference type="NCBI Taxonomy" id="218851"/>
    <lineage>
        <taxon>Eukaryota</taxon>
        <taxon>Viridiplantae</taxon>
        <taxon>Streptophyta</taxon>
        <taxon>Embryophyta</taxon>
        <taxon>Tracheophyta</taxon>
        <taxon>Spermatophyta</taxon>
        <taxon>Magnoliopsida</taxon>
        <taxon>Ranunculales</taxon>
        <taxon>Ranunculaceae</taxon>
        <taxon>Thalictroideae</taxon>
        <taxon>Aquilegia</taxon>
    </lineage>
</organism>
<dbReference type="GO" id="GO:0006952">
    <property type="term" value="P:defense response"/>
    <property type="evidence" value="ECO:0007669"/>
    <property type="project" value="UniProtKB-KW"/>
</dbReference>
<dbReference type="OrthoDB" id="2016095at2759"/>
<dbReference type="InterPro" id="IPR032675">
    <property type="entry name" value="LRR_dom_sf"/>
</dbReference>
<dbReference type="InterPro" id="IPR042197">
    <property type="entry name" value="Apaf_helical"/>
</dbReference>
<dbReference type="Pfam" id="PF25019">
    <property type="entry name" value="LRR_R13L1-DRL21"/>
    <property type="match status" value="1"/>
</dbReference>
<name>A0A2G5CZC7_AQUCA</name>
<dbReference type="GO" id="GO:0043531">
    <property type="term" value="F:ADP binding"/>
    <property type="evidence" value="ECO:0007669"/>
    <property type="project" value="InterPro"/>
</dbReference>
<protein>
    <submittedName>
        <fullName evidence="10">Uncharacterized protein</fullName>
    </submittedName>
</protein>
<dbReference type="EMBL" id="KZ305050">
    <property type="protein sequence ID" value="PIA36604.1"/>
    <property type="molecule type" value="Genomic_DNA"/>
</dbReference>
<evidence type="ECO:0000313" key="10">
    <source>
        <dbReference type="EMBL" id="PIA36604.1"/>
    </source>
</evidence>
<evidence type="ECO:0000313" key="11">
    <source>
        <dbReference type="Proteomes" id="UP000230069"/>
    </source>
</evidence>
<dbReference type="GO" id="GO:0005524">
    <property type="term" value="F:ATP binding"/>
    <property type="evidence" value="ECO:0007669"/>
    <property type="project" value="UniProtKB-KW"/>
</dbReference>
<feature type="domain" description="NB-ARC" evidence="6">
    <location>
        <begin position="166"/>
        <end position="337"/>
    </location>
</feature>
<dbReference type="PANTHER" id="PTHR36766:SF40">
    <property type="entry name" value="DISEASE RESISTANCE PROTEIN RGA3"/>
    <property type="match status" value="1"/>
</dbReference>
<gene>
    <name evidence="10" type="ORF">AQUCO_03300067v1</name>
</gene>
<evidence type="ECO:0000259" key="9">
    <source>
        <dbReference type="Pfam" id="PF25019"/>
    </source>
</evidence>
<dbReference type="CDD" id="cd14798">
    <property type="entry name" value="RX-CC_like"/>
    <property type="match status" value="1"/>
</dbReference>
<dbReference type="InterPro" id="IPR056789">
    <property type="entry name" value="LRR_R13L1-DRL21"/>
</dbReference>
<feature type="domain" description="R13L1/DRL21-like LRR repeat region" evidence="9">
    <location>
        <begin position="681"/>
        <end position="809"/>
    </location>
</feature>
<dbReference type="SUPFAM" id="SSF52058">
    <property type="entry name" value="L domain-like"/>
    <property type="match status" value="1"/>
</dbReference>
<dbReference type="Gene3D" id="1.10.10.10">
    <property type="entry name" value="Winged helix-like DNA-binding domain superfamily/Winged helix DNA-binding domain"/>
    <property type="match status" value="1"/>
</dbReference>
<keyword evidence="5" id="KW-0067">ATP-binding</keyword>
<proteinExistence type="predicted"/>
<feature type="domain" description="Disease resistance protein winged helix" evidence="8">
    <location>
        <begin position="420"/>
        <end position="491"/>
    </location>
</feature>
<dbReference type="AlphaFoldDB" id="A0A2G5CZC7"/>
<dbReference type="STRING" id="218851.A0A2G5CZC7"/>
<evidence type="ECO:0000256" key="1">
    <source>
        <dbReference type="ARBA" id="ARBA00022614"/>
    </source>
</evidence>
<dbReference type="Gene3D" id="3.80.10.10">
    <property type="entry name" value="Ribonuclease Inhibitor"/>
    <property type="match status" value="2"/>
</dbReference>
<dbReference type="FunFam" id="1.10.10.10:FF:000322">
    <property type="entry name" value="Probable disease resistance protein At1g63360"/>
    <property type="match status" value="1"/>
</dbReference>
<evidence type="ECO:0000256" key="3">
    <source>
        <dbReference type="ARBA" id="ARBA00022741"/>
    </source>
</evidence>
<dbReference type="InParanoid" id="A0A2G5CZC7"/>
<keyword evidence="2" id="KW-0677">Repeat</keyword>